<evidence type="ECO:0000313" key="2">
    <source>
        <dbReference type="Proteomes" id="UP000238007"/>
    </source>
</evidence>
<dbReference type="Proteomes" id="UP000238007">
    <property type="component" value="Unassembled WGS sequence"/>
</dbReference>
<dbReference type="EMBL" id="PVTP01000001">
    <property type="protein sequence ID" value="PRY80488.1"/>
    <property type="molecule type" value="Genomic_DNA"/>
</dbReference>
<name>A0A2T0W4S6_9RHOB</name>
<dbReference type="AlphaFoldDB" id="A0A2T0W4S6"/>
<evidence type="ECO:0000313" key="1">
    <source>
        <dbReference type="EMBL" id="PRY80488.1"/>
    </source>
</evidence>
<comment type="caution">
    <text evidence="1">The sequence shown here is derived from an EMBL/GenBank/DDBJ whole genome shotgun (WGS) entry which is preliminary data.</text>
</comment>
<sequence>MSNLNPYDSIKPDSYRFATYIDVLRSKWIEAGVRPQRINGALAFLRELERLRLCFSKSIDAAFVSKKVSNSYLAKMMGYKTCRQVQKLRQWLEEQGVLVVRQKKS</sequence>
<dbReference type="RefSeq" id="WP_106354100.1">
    <property type="nucleotide sequence ID" value="NZ_PVTP01000001.1"/>
</dbReference>
<accession>A0A2T0W4S6</accession>
<gene>
    <name evidence="1" type="ORF">CLV80_101343</name>
</gene>
<keyword evidence="2" id="KW-1185">Reference proteome</keyword>
<organism evidence="1 2">
    <name type="scientific">Yoonia maritima</name>
    <dbReference type="NCBI Taxonomy" id="1435347"/>
    <lineage>
        <taxon>Bacteria</taxon>
        <taxon>Pseudomonadati</taxon>
        <taxon>Pseudomonadota</taxon>
        <taxon>Alphaproteobacteria</taxon>
        <taxon>Rhodobacterales</taxon>
        <taxon>Paracoccaceae</taxon>
        <taxon>Yoonia</taxon>
    </lineage>
</organism>
<proteinExistence type="predicted"/>
<protein>
    <submittedName>
        <fullName evidence="1">Uncharacterized protein</fullName>
    </submittedName>
</protein>
<reference evidence="1 2" key="1">
    <citation type="submission" date="2018-03" db="EMBL/GenBank/DDBJ databases">
        <title>Genomic Encyclopedia of Archaeal and Bacterial Type Strains, Phase II (KMG-II): from individual species to whole genera.</title>
        <authorList>
            <person name="Goeker M."/>
        </authorList>
    </citation>
    <scope>NUCLEOTIDE SEQUENCE [LARGE SCALE GENOMIC DNA]</scope>
    <source>
        <strain evidence="1 2">DSM 101533</strain>
    </source>
</reference>